<comment type="caution">
    <text evidence="1">The sequence shown here is derived from an EMBL/GenBank/DDBJ whole genome shotgun (WGS) entry which is preliminary data.</text>
</comment>
<protein>
    <submittedName>
        <fullName evidence="1">Uncharacterized protein</fullName>
    </submittedName>
</protein>
<gene>
    <name evidence="1" type="ORF">HDF12_000392</name>
</gene>
<reference evidence="1 2" key="1">
    <citation type="submission" date="2020-07" db="EMBL/GenBank/DDBJ databases">
        <title>Genomic Encyclopedia of Type Strains, Phase IV (KMG-V): Genome sequencing to study the core and pangenomes of soil and plant-associated prokaryotes.</title>
        <authorList>
            <person name="Whitman W."/>
        </authorList>
    </citation>
    <scope>NUCLEOTIDE SEQUENCE [LARGE SCALE GENOMIC DNA]</scope>
    <source>
        <strain evidence="1 2">M8UP30</strain>
    </source>
</reference>
<dbReference type="EMBL" id="JACCCV010000001">
    <property type="protein sequence ID" value="NYF50027.1"/>
    <property type="molecule type" value="Genomic_DNA"/>
</dbReference>
<evidence type="ECO:0000313" key="2">
    <source>
        <dbReference type="Proteomes" id="UP000534186"/>
    </source>
</evidence>
<proteinExistence type="predicted"/>
<dbReference type="Proteomes" id="UP000534186">
    <property type="component" value="Unassembled WGS sequence"/>
</dbReference>
<evidence type="ECO:0000313" key="1">
    <source>
        <dbReference type="EMBL" id="NYF50027.1"/>
    </source>
</evidence>
<dbReference type="AlphaFoldDB" id="A0A7Y9NJ01"/>
<accession>A0A7Y9NJ01</accession>
<organism evidence="1 2">
    <name type="scientific">Tunturiibacter lichenicola</name>
    <dbReference type="NCBI Taxonomy" id="2051959"/>
    <lineage>
        <taxon>Bacteria</taxon>
        <taxon>Pseudomonadati</taxon>
        <taxon>Acidobacteriota</taxon>
        <taxon>Terriglobia</taxon>
        <taxon>Terriglobales</taxon>
        <taxon>Acidobacteriaceae</taxon>
        <taxon>Tunturiibacter</taxon>
    </lineage>
</organism>
<name>A0A7Y9NJ01_9BACT</name>
<sequence>MQVLLRRSEFRQDIHCSVCGQGFRLYWESSSPAERATTRSIVLGELRDHHSPEQSDDKTPAAHPFDLFRLPGWTGSPRFTRTAMLAGPARIPSEISKVVMISRRAKKER</sequence>